<dbReference type="SUPFAM" id="SSF111352">
    <property type="entry name" value="Ammonium transporter"/>
    <property type="match status" value="1"/>
</dbReference>
<evidence type="ECO:0000256" key="6">
    <source>
        <dbReference type="ARBA" id="ARBA00023136"/>
    </source>
</evidence>
<feature type="transmembrane region" description="Helical" evidence="8">
    <location>
        <begin position="168"/>
        <end position="196"/>
    </location>
</feature>
<evidence type="ECO:0000256" key="1">
    <source>
        <dbReference type="ARBA" id="ARBA00004141"/>
    </source>
</evidence>
<organism evidence="11 12">
    <name type="scientific">Wickerhamiella sorbophila</name>
    <dbReference type="NCBI Taxonomy" id="45607"/>
    <lineage>
        <taxon>Eukaryota</taxon>
        <taxon>Fungi</taxon>
        <taxon>Dikarya</taxon>
        <taxon>Ascomycota</taxon>
        <taxon>Saccharomycotina</taxon>
        <taxon>Dipodascomycetes</taxon>
        <taxon>Dipodascales</taxon>
        <taxon>Trichomonascaceae</taxon>
        <taxon>Wickerhamiella</taxon>
    </lineage>
</organism>
<keyword evidence="7 8" id="KW-0924">Ammonia transport</keyword>
<dbReference type="FunFam" id="1.10.3430.10:FF:000003">
    <property type="entry name" value="Ammonium transporter"/>
    <property type="match status" value="1"/>
</dbReference>
<dbReference type="Gene3D" id="1.10.3430.10">
    <property type="entry name" value="Ammonium transporter AmtB like domains"/>
    <property type="match status" value="1"/>
</dbReference>
<dbReference type="GeneID" id="36517157"/>
<evidence type="ECO:0000256" key="9">
    <source>
        <dbReference type="SAM" id="MobiDB-lite"/>
    </source>
</evidence>
<feature type="transmembrane region" description="Helical" evidence="8">
    <location>
        <begin position="297"/>
        <end position="319"/>
    </location>
</feature>
<feature type="compositionally biased region" description="Basic and acidic residues" evidence="9">
    <location>
        <begin position="451"/>
        <end position="471"/>
    </location>
</feature>
<reference evidence="11 12" key="1">
    <citation type="submission" date="2017-04" db="EMBL/GenBank/DDBJ databases">
        <title>Genome sequencing of [Candida] sorbophila.</title>
        <authorList>
            <person name="Ahn J.O."/>
        </authorList>
    </citation>
    <scope>NUCLEOTIDE SEQUENCE [LARGE SCALE GENOMIC DNA]</scope>
    <source>
        <strain evidence="11 12">DS02</strain>
    </source>
</reference>
<feature type="transmembrane region" description="Helical" evidence="8">
    <location>
        <begin position="112"/>
        <end position="130"/>
    </location>
</feature>
<dbReference type="InterPro" id="IPR001905">
    <property type="entry name" value="Ammonium_transpt"/>
</dbReference>
<dbReference type="OrthoDB" id="534912at2759"/>
<feature type="region of interest" description="Disordered" evidence="9">
    <location>
        <begin position="448"/>
        <end position="479"/>
    </location>
</feature>
<accession>A0A2T0FLC8</accession>
<dbReference type="EMBL" id="NDIQ01000022">
    <property type="protein sequence ID" value="PRT55789.1"/>
    <property type="molecule type" value="Genomic_DNA"/>
</dbReference>
<comment type="similarity">
    <text evidence="2 8">Belongs to the ammonia transporter channel (TC 1.A.11.2) family.</text>
</comment>
<feature type="transmembrane region" description="Helical" evidence="8">
    <location>
        <begin position="331"/>
        <end position="354"/>
    </location>
</feature>
<dbReference type="Pfam" id="PF00909">
    <property type="entry name" value="Ammonium_transp"/>
    <property type="match status" value="1"/>
</dbReference>
<evidence type="ECO:0000313" key="12">
    <source>
        <dbReference type="Proteomes" id="UP000238350"/>
    </source>
</evidence>
<dbReference type="PANTHER" id="PTHR43029">
    <property type="entry name" value="AMMONIUM TRANSPORTER MEP2"/>
    <property type="match status" value="1"/>
</dbReference>
<sequence length="479" mass="51947">MGSFGGDSLTQNLNTNFQEGDMVWVGAASALVWIMIPGIGFFYAGLSRKKHAISLIFSSLAVCGVGFFQWFFWGYSLVFSHEAGRFLGKLDNFSMMKVLAAPSSAAPAVPDVLFMLFQGMFACTTAALVVGGAHERARLGPMMVFIFIWMTIVYCPIAEWTWNPEGWLAWLGALDFAGGGPVHMSSGAGALAYALVCGKRKDPAAKIIPVYKPGSVLLCVLGTCFLWFGWFGFNGGSTGNASIRSWYAFSNTNIAASVGAMTWLFVDYIRKRKWSTIALCSGAVAGLVGITPCAGMVPLYCAVAVGAITAVACNFAIGLKFLLRIDDGLDVFALHGVGGATGSICTALFTADYITHLDGSTIAQGWMNHHYVQLAYQLAAIGATIGWSFVVTFLILLIMKYTPYMSLRTTHEEEMMGDQAQLAEYEMFAEEDLLQAIGTYNGEDPYPDAYVHQKKEAEEEDSTRMENDMHGMQETPSPV</sequence>
<dbReference type="RefSeq" id="XP_024665734.1">
    <property type="nucleotide sequence ID" value="XM_024809966.1"/>
</dbReference>
<evidence type="ECO:0000256" key="4">
    <source>
        <dbReference type="ARBA" id="ARBA00022692"/>
    </source>
</evidence>
<keyword evidence="4 8" id="KW-0812">Transmembrane</keyword>
<proteinExistence type="inferred from homology"/>
<feature type="transmembrane region" description="Helical" evidence="8">
    <location>
        <begin position="142"/>
        <end position="162"/>
    </location>
</feature>
<gene>
    <name evidence="11" type="ORF">B9G98_03409</name>
</gene>
<feature type="transmembrane region" description="Helical" evidence="8">
    <location>
        <begin position="245"/>
        <end position="266"/>
    </location>
</feature>
<dbReference type="PROSITE" id="PS01219">
    <property type="entry name" value="AMMONIUM_TRANSP"/>
    <property type="match status" value="1"/>
</dbReference>
<dbReference type="NCBIfam" id="TIGR00836">
    <property type="entry name" value="amt"/>
    <property type="match status" value="1"/>
</dbReference>
<evidence type="ECO:0000259" key="10">
    <source>
        <dbReference type="Pfam" id="PF00909"/>
    </source>
</evidence>
<feature type="transmembrane region" description="Helical" evidence="8">
    <location>
        <begin position="53"/>
        <end position="73"/>
    </location>
</feature>
<dbReference type="InterPro" id="IPR024041">
    <property type="entry name" value="NH4_transpt_AmtB-like_dom"/>
</dbReference>
<name>A0A2T0FLC8_9ASCO</name>
<evidence type="ECO:0000256" key="7">
    <source>
        <dbReference type="ARBA" id="ARBA00023177"/>
    </source>
</evidence>
<feature type="transmembrane region" description="Helical" evidence="8">
    <location>
        <begin position="22"/>
        <end position="46"/>
    </location>
</feature>
<feature type="transmembrane region" description="Helical" evidence="8">
    <location>
        <begin position="374"/>
        <end position="398"/>
    </location>
</feature>
<dbReference type="InterPro" id="IPR029020">
    <property type="entry name" value="Ammonium/urea_transptr"/>
</dbReference>
<dbReference type="GO" id="GO:0019740">
    <property type="term" value="P:nitrogen utilization"/>
    <property type="evidence" value="ECO:0007669"/>
    <property type="project" value="UniProtKB-ARBA"/>
</dbReference>
<dbReference type="AlphaFoldDB" id="A0A2T0FLC8"/>
<feature type="transmembrane region" description="Helical" evidence="8">
    <location>
        <begin position="273"/>
        <end position="291"/>
    </location>
</feature>
<dbReference type="InterPro" id="IPR018047">
    <property type="entry name" value="Ammonium_transpt_CS"/>
</dbReference>
<comment type="caution">
    <text evidence="11">The sequence shown here is derived from an EMBL/GenBank/DDBJ whole genome shotgun (WGS) entry which is preliminary data.</text>
</comment>
<dbReference type="STRING" id="45607.A0A2T0FLC8"/>
<keyword evidence="6 8" id="KW-0472">Membrane</keyword>
<protein>
    <recommendedName>
        <fullName evidence="8">Ammonium transporter</fullName>
    </recommendedName>
</protein>
<keyword evidence="12" id="KW-1185">Reference proteome</keyword>
<evidence type="ECO:0000256" key="5">
    <source>
        <dbReference type="ARBA" id="ARBA00022989"/>
    </source>
</evidence>
<keyword evidence="3 8" id="KW-0813">Transport</keyword>
<evidence type="ECO:0000256" key="8">
    <source>
        <dbReference type="RuleBase" id="RU362002"/>
    </source>
</evidence>
<evidence type="ECO:0000256" key="3">
    <source>
        <dbReference type="ARBA" id="ARBA00022448"/>
    </source>
</evidence>
<dbReference type="GO" id="GO:0005886">
    <property type="term" value="C:plasma membrane"/>
    <property type="evidence" value="ECO:0007669"/>
    <property type="project" value="UniProtKB-SubCell"/>
</dbReference>
<dbReference type="PANTHER" id="PTHR43029:SF10">
    <property type="entry name" value="AMMONIUM TRANSPORTER MEP2"/>
    <property type="match status" value="1"/>
</dbReference>
<dbReference type="Proteomes" id="UP000238350">
    <property type="component" value="Unassembled WGS sequence"/>
</dbReference>
<keyword evidence="5 8" id="KW-1133">Transmembrane helix</keyword>
<evidence type="ECO:0000256" key="2">
    <source>
        <dbReference type="ARBA" id="ARBA00005887"/>
    </source>
</evidence>
<feature type="domain" description="Ammonium transporter AmtB-like" evidence="10">
    <location>
        <begin position="23"/>
        <end position="420"/>
    </location>
</feature>
<comment type="subcellular location">
    <subcellularLocation>
        <location evidence="8">Cell membrane</location>
        <topology evidence="8">Multi-pass membrane protein</topology>
    </subcellularLocation>
    <subcellularLocation>
        <location evidence="1">Membrane</location>
        <topology evidence="1">Multi-pass membrane protein</topology>
    </subcellularLocation>
</comment>
<feature type="transmembrane region" description="Helical" evidence="8">
    <location>
        <begin position="216"/>
        <end position="233"/>
    </location>
</feature>
<dbReference type="GO" id="GO:0008519">
    <property type="term" value="F:ammonium channel activity"/>
    <property type="evidence" value="ECO:0007669"/>
    <property type="project" value="InterPro"/>
</dbReference>
<evidence type="ECO:0000313" key="11">
    <source>
        <dbReference type="EMBL" id="PRT55789.1"/>
    </source>
</evidence>